<comment type="catalytic activity">
    <reaction evidence="9">
        <text>S-methyl-5'-thioadenosine + phosphate = 5-(methylsulfanyl)-alpha-D-ribose 1-phosphate + adenine</text>
        <dbReference type="Rhea" id="RHEA:11852"/>
        <dbReference type="ChEBI" id="CHEBI:16708"/>
        <dbReference type="ChEBI" id="CHEBI:17509"/>
        <dbReference type="ChEBI" id="CHEBI:43474"/>
        <dbReference type="ChEBI" id="CHEBI:58533"/>
        <dbReference type="EC" id="2.4.2.28"/>
    </reaction>
    <physiologicalReaction direction="left-to-right" evidence="9">
        <dbReference type="Rhea" id="RHEA:11853"/>
    </physiologicalReaction>
</comment>
<dbReference type="GO" id="GO:0016787">
    <property type="term" value="F:hydrolase activity"/>
    <property type="evidence" value="ECO:0007669"/>
    <property type="project" value="UniProtKB-KW"/>
</dbReference>
<evidence type="ECO:0000313" key="12">
    <source>
        <dbReference type="Proteomes" id="UP000323708"/>
    </source>
</evidence>
<comment type="catalytic activity">
    <reaction evidence="7">
        <text>adenosine + H2O + H(+) = inosine + NH4(+)</text>
        <dbReference type="Rhea" id="RHEA:24408"/>
        <dbReference type="ChEBI" id="CHEBI:15377"/>
        <dbReference type="ChEBI" id="CHEBI:15378"/>
        <dbReference type="ChEBI" id="CHEBI:16335"/>
        <dbReference type="ChEBI" id="CHEBI:17596"/>
        <dbReference type="ChEBI" id="CHEBI:28938"/>
        <dbReference type="EC" id="3.5.4.4"/>
    </reaction>
    <physiologicalReaction direction="left-to-right" evidence="7">
        <dbReference type="Rhea" id="RHEA:24409"/>
    </physiologicalReaction>
</comment>
<accession>A0A5B0WQT0</accession>
<dbReference type="Proteomes" id="UP000323708">
    <property type="component" value="Unassembled WGS sequence"/>
</dbReference>
<dbReference type="InterPro" id="IPR038371">
    <property type="entry name" value="Cu_polyphenol_OxRdtase_sf"/>
</dbReference>
<evidence type="ECO:0000256" key="10">
    <source>
        <dbReference type="RuleBase" id="RU361274"/>
    </source>
</evidence>
<dbReference type="NCBIfam" id="TIGR00726">
    <property type="entry name" value="peptidoglycan editing factor PgeF"/>
    <property type="match status" value="1"/>
</dbReference>
<evidence type="ECO:0000256" key="4">
    <source>
        <dbReference type="ARBA" id="ARBA00022723"/>
    </source>
</evidence>
<evidence type="ECO:0000313" key="11">
    <source>
        <dbReference type="EMBL" id="KAA1188339.1"/>
    </source>
</evidence>
<dbReference type="CDD" id="cd16833">
    <property type="entry name" value="YfiH"/>
    <property type="match status" value="1"/>
</dbReference>
<dbReference type="Gene3D" id="3.60.140.10">
    <property type="entry name" value="CNF1/YfiH-like putative cysteine hydrolases"/>
    <property type="match status" value="1"/>
</dbReference>
<comment type="caution">
    <text evidence="11">The sequence shown here is derived from an EMBL/GenBank/DDBJ whole genome shotgun (WGS) entry which is preliminary data.</text>
</comment>
<dbReference type="Pfam" id="PF02578">
    <property type="entry name" value="Cu-oxidase_4"/>
    <property type="match status" value="1"/>
</dbReference>
<evidence type="ECO:0000256" key="2">
    <source>
        <dbReference type="ARBA" id="ARBA00007353"/>
    </source>
</evidence>
<comment type="catalytic activity">
    <reaction evidence="8">
        <text>adenosine + phosphate = alpha-D-ribose 1-phosphate + adenine</text>
        <dbReference type="Rhea" id="RHEA:27642"/>
        <dbReference type="ChEBI" id="CHEBI:16335"/>
        <dbReference type="ChEBI" id="CHEBI:16708"/>
        <dbReference type="ChEBI" id="CHEBI:43474"/>
        <dbReference type="ChEBI" id="CHEBI:57720"/>
        <dbReference type="EC" id="2.4.2.1"/>
    </reaction>
    <physiologicalReaction direction="left-to-right" evidence="8">
        <dbReference type="Rhea" id="RHEA:27643"/>
    </physiologicalReaction>
</comment>
<comment type="catalytic activity">
    <reaction evidence="1">
        <text>inosine + phosphate = alpha-D-ribose 1-phosphate + hypoxanthine</text>
        <dbReference type="Rhea" id="RHEA:27646"/>
        <dbReference type="ChEBI" id="CHEBI:17368"/>
        <dbReference type="ChEBI" id="CHEBI:17596"/>
        <dbReference type="ChEBI" id="CHEBI:43474"/>
        <dbReference type="ChEBI" id="CHEBI:57720"/>
        <dbReference type="EC" id="2.4.2.1"/>
    </reaction>
    <physiologicalReaction direction="left-to-right" evidence="1">
        <dbReference type="Rhea" id="RHEA:27647"/>
    </physiologicalReaction>
</comment>
<evidence type="ECO:0000256" key="8">
    <source>
        <dbReference type="ARBA" id="ARBA00048968"/>
    </source>
</evidence>
<evidence type="ECO:0000256" key="6">
    <source>
        <dbReference type="ARBA" id="ARBA00022833"/>
    </source>
</evidence>
<comment type="similarity">
    <text evidence="2 10">Belongs to the purine nucleoside phosphorylase YfiH/LACC1 family.</text>
</comment>
<reference evidence="11 12" key="1">
    <citation type="submission" date="2019-09" db="EMBL/GenBank/DDBJ databases">
        <authorList>
            <person name="Chen X.-Y."/>
        </authorList>
    </citation>
    <scope>NUCLEOTIDE SEQUENCE [LARGE SCALE GENOMIC DNA]</scope>
    <source>
        <strain evidence="11 12">NY5</strain>
    </source>
</reference>
<dbReference type="PANTHER" id="PTHR30616">
    <property type="entry name" value="UNCHARACTERIZED PROTEIN YFIH"/>
    <property type="match status" value="1"/>
</dbReference>
<evidence type="ECO:0000256" key="1">
    <source>
        <dbReference type="ARBA" id="ARBA00000553"/>
    </source>
</evidence>
<dbReference type="InterPro" id="IPR011324">
    <property type="entry name" value="Cytotoxic_necrot_fac-like_cat"/>
</dbReference>
<dbReference type="GO" id="GO:0017061">
    <property type="term" value="F:S-methyl-5-thioadenosine phosphorylase activity"/>
    <property type="evidence" value="ECO:0007669"/>
    <property type="project" value="UniProtKB-EC"/>
</dbReference>
<evidence type="ECO:0000256" key="5">
    <source>
        <dbReference type="ARBA" id="ARBA00022801"/>
    </source>
</evidence>
<keyword evidence="5" id="KW-0378">Hydrolase</keyword>
<dbReference type="RefSeq" id="WP_149612804.1">
    <property type="nucleotide sequence ID" value="NZ_VTUX01000010.1"/>
</dbReference>
<dbReference type="PANTHER" id="PTHR30616:SF2">
    <property type="entry name" value="PURINE NUCLEOSIDE PHOSPHORYLASE LACC1"/>
    <property type="match status" value="1"/>
</dbReference>
<keyword evidence="4" id="KW-0479">Metal-binding</keyword>
<keyword evidence="12" id="KW-1185">Reference proteome</keyword>
<evidence type="ECO:0000256" key="7">
    <source>
        <dbReference type="ARBA" id="ARBA00047989"/>
    </source>
</evidence>
<dbReference type="EMBL" id="VTUX01000010">
    <property type="protein sequence ID" value="KAA1188339.1"/>
    <property type="molecule type" value="Genomic_DNA"/>
</dbReference>
<protein>
    <recommendedName>
        <fullName evidence="10">Purine nucleoside phosphorylase</fullName>
    </recommendedName>
</protein>
<sequence length="247" mass="26186">MPRSTDPGCLEPAWSIPGVTAFTSTRSGGHSAPPWDSFNLGTHVGDTPENVAANRALLQQRLPGGARVQWLEQVHGNVVVRATGEGVPKADACWSEAPGIACTVMTADCLPVLFARRDGRAVAAAHAGWRGLLSGVLENTIVAMATPPEQLCAWMGPAIGPLAFEVGEEVRQAFLARGGDATAFTPGTASGRHMANLYALARQRLLACGVKQIAGGEYCTYRQSELFFSYRRNGQTGRMASLILINP</sequence>
<dbReference type="GO" id="GO:0005507">
    <property type="term" value="F:copper ion binding"/>
    <property type="evidence" value="ECO:0007669"/>
    <property type="project" value="TreeGrafter"/>
</dbReference>
<dbReference type="AlphaFoldDB" id="A0A5B0WQT0"/>
<gene>
    <name evidence="11" type="primary">pgeF</name>
    <name evidence="11" type="ORF">F0M18_17710</name>
</gene>
<dbReference type="SUPFAM" id="SSF64438">
    <property type="entry name" value="CNF1/YfiH-like putative cysteine hydrolases"/>
    <property type="match status" value="1"/>
</dbReference>
<keyword evidence="6" id="KW-0862">Zinc</keyword>
<name>A0A5B0WQT0_9GAMM</name>
<proteinExistence type="inferred from homology"/>
<organism evidence="11 12">
    <name type="scientific">Pseudohalioglobus sediminis</name>
    <dbReference type="NCBI Taxonomy" id="2606449"/>
    <lineage>
        <taxon>Bacteria</taxon>
        <taxon>Pseudomonadati</taxon>
        <taxon>Pseudomonadota</taxon>
        <taxon>Gammaproteobacteria</taxon>
        <taxon>Cellvibrionales</taxon>
        <taxon>Halieaceae</taxon>
        <taxon>Pseudohalioglobus</taxon>
    </lineage>
</organism>
<keyword evidence="3" id="KW-0808">Transferase</keyword>
<dbReference type="InterPro" id="IPR003730">
    <property type="entry name" value="Cu_polyphenol_OxRdtase"/>
</dbReference>
<evidence type="ECO:0000256" key="3">
    <source>
        <dbReference type="ARBA" id="ARBA00022679"/>
    </source>
</evidence>
<evidence type="ECO:0000256" key="9">
    <source>
        <dbReference type="ARBA" id="ARBA00049893"/>
    </source>
</evidence>